<organism evidence="5 6">
    <name type="scientific">Victivallis vadensis</name>
    <dbReference type="NCBI Taxonomy" id="172901"/>
    <lineage>
        <taxon>Bacteria</taxon>
        <taxon>Pseudomonadati</taxon>
        <taxon>Lentisphaerota</taxon>
        <taxon>Lentisphaeria</taxon>
        <taxon>Victivallales</taxon>
        <taxon>Victivallaceae</taxon>
        <taxon>Victivallis</taxon>
    </lineage>
</organism>
<dbReference type="Gene3D" id="3.40.50.1970">
    <property type="match status" value="1"/>
</dbReference>
<dbReference type="GO" id="GO:0004022">
    <property type="term" value="F:alcohol dehydrogenase (NAD+) activity"/>
    <property type="evidence" value="ECO:0007669"/>
    <property type="project" value="TreeGrafter"/>
</dbReference>
<evidence type="ECO:0000259" key="3">
    <source>
        <dbReference type="Pfam" id="PF00465"/>
    </source>
</evidence>
<dbReference type="InterPro" id="IPR056798">
    <property type="entry name" value="ADH_Fe_C"/>
</dbReference>
<comment type="caution">
    <text evidence="5">The sequence shown here is derived from an EMBL/GenBank/DDBJ whole genome shotgun (WGS) entry which is preliminary data.</text>
</comment>
<dbReference type="EMBL" id="QEKH01000004">
    <property type="protein sequence ID" value="PVY44978.1"/>
    <property type="molecule type" value="Genomic_DNA"/>
</dbReference>
<dbReference type="InterPro" id="IPR039697">
    <property type="entry name" value="Alcohol_dehydrogenase_Fe"/>
</dbReference>
<dbReference type="GO" id="GO:0046872">
    <property type="term" value="F:metal ion binding"/>
    <property type="evidence" value="ECO:0007669"/>
    <property type="project" value="InterPro"/>
</dbReference>
<dbReference type="FunFam" id="3.40.50.1970:FF:000003">
    <property type="entry name" value="Alcohol dehydrogenase, iron-containing"/>
    <property type="match status" value="1"/>
</dbReference>
<gene>
    <name evidence="5" type="ORF">C8D82_104123</name>
</gene>
<keyword evidence="6" id="KW-1185">Reference proteome</keyword>
<sequence>MWDNGVNIHDVRQIRTRCNVWFGVGAIDSIRDIVLDMVGRDIKSVLVVTGSNSYKSSGAWGRIEPALKAAGITYAVYNEVTPNPTTGQVDTAVLVGRDIKAEAVIGIGGGSALDAGKCVAAMMKYPNHKAAQLASGELEPADALPFLAVNLTHGTGSEVNRFAVITDTDRDFKPVIAADCLYPAWAIDDPALMTSLSQKQTRFVSIDAVNHVVEAATSKAANPLAIMLGAETIRLVAKYLPSALKDPKDLYARYFLAYAAMIAGTAFDNSLLHFTHALEHPLSALKPELSHGLGLSMLLPAVVKAIYPARAEVLSTLLEPIVPGLSADPKDAVRAARGVEKWLAGCGVPEKLADLGFSEKDVKQLTALSFDTPGLSGLLDQAPIPASKLAVEAIYLDSFGIQP</sequence>
<name>A0A2U1B8J9_9BACT</name>
<dbReference type="Gene3D" id="1.20.1090.10">
    <property type="entry name" value="Dehydroquinate synthase-like - alpha domain"/>
    <property type="match status" value="1"/>
</dbReference>
<accession>A0A2U1B8J9</accession>
<dbReference type="RefSeq" id="WP_116882967.1">
    <property type="nucleotide sequence ID" value="NZ_CAJKCJ010000022.1"/>
</dbReference>
<comment type="similarity">
    <text evidence="1">Belongs to the iron-containing alcohol dehydrogenase family.</text>
</comment>
<dbReference type="PANTHER" id="PTHR11496">
    <property type="entry name" value="ALCOHOL DEHYDROGENASE"/>
    <property type="match status" value="1"/>
</dbReference>
<dbReference type="GeneID" id="78294291"/>
<evidence type="ECO:0000313" key="6">
    <source>
        <dbReference type="Proteomes" id="UP000245959"/>
    </source>
</evidence>
<dbReference type="Pfam" id="PF00465">
    <property type="entry name" value="Fe-ADH"/>
    <property type="match status" value="1"/>
</dbReference>
<evidence type="ECO:0000256" key="1">
    <source>
        <dbReference type="ARBA" id="ARBA00007358"/>
    </source>
</evidence>
<dbReference type="CDD" id="cd08186">
    <property type="entry name" value="Fe-ADH-like"/>
    <property type="match status" value="1"/>
</dbReference>
<feature type="domain" description="Alcohol dehydrogenase iron-type/glycerol dehydrogenase GldA" evidence="3">
    <location>
        <begin position="20"/>
        <end position="190"/>
    </location>
</feature>
<evidence type="ECO:0000259" key="4">
    <source>
        <dbReference type="Pfam" id="PF25137"/>
    </source>
</evidence>
<dbReference type="AlphaFoldDB" id="A0A2U1B8J9"/>
<dbReference type="Proteomes" id="UP000245959">
    <property type="component" value="Unassembled WGS sequence"/>
</dbReference>
<dbReference type="InterPro" id="IPR045910">
    <property type="entry name" value="AdhA-like"/>
</dbReference>
<evidence type="ECO:0000256" key="2">
    <source>
        <dbReference type="ARBA" id="ARBA00023002"/>
    </source>
</evidence>
<feature type="domain" description="Fe-containing alcohol dehydrogenase-like C-terminal" evidence="4">
    <location>
        <begin position="205"/>
        <end position="395"/>
    </location>
</feature>
<dbReference type="SUPFAM" id="SSF56796">
    <property type="entry name" value="Dehydroquinate synthase-like"/>
    <property type="match status" value="1"/>
</dbReference>
<dbReference type="PANTHER" id="PTHR11496:SF102">
    <property type="entry name" value="ALCOHOL DEHYDROGENASE 4"/>
    <property type="match status" value="1"/>
</dbReference>
<evidence type="ECO:0000313" key="5">
    <source>
        <dbReference type="EMBL" id="PVY44978.1"/>
    </source>
</evidence>
<dbReference type="Pfam" id="PF25137">
    <property type="entry name" value="ADH_Fe_C"/>
    <property type="match status" value="1"/>
</dbReference>
<protein>
    <submittedName>
        <fullName evidence="5">Alcohol dehydrogenase</fullName>
    </submittedName>
</protein>
<reference evidence="5 6" key="1">
    <citation type="submission" date="2018-04" db="EMBL/GenBank/DDBJ databases">
        <title>Genomic Encyclopedia of Type Strains, Phase IV (KMG-IV): sequencing the most valuable type-strain genomes for metagenomic binning, comparative biology and taxonomic classification.</title>
        <authorList>
            <person name="Goeker M."/>
        </authorList>
    </citation>
    <scope>NUCLEOTIDE SEQUENCE [LARGE SCALE GENOMIC DNA]</scope>
    <source>
        <strain evidence="5 6">DSM 14823</strain>
    </source>
</reference>
<dbReference type="InterPro" id="IPR001670">
    <property type="entry name" value="ADH_Fe/GldA"/>
</dbReference>
<proteinExistence type="inferred from homology"/>
<keyword evidence="2" id="KW-0560">Oxidoreductase</keyword>